<dbReference type="RefSeq" id="WP_408586946.1">
    <property type="nucleotide sequence ID" value="NZ_JBDLNU010000004.1"/>
</dbReference>
<feature type="transmembrane region" description="Helical" evidence="2">
    <location>
        <begin position="85"/>
        <end position="104"/>
    </location>
</feature>
<keyword evidence="2" id="KW-0472">Membrane</keyword>
<proteinExistence type="predicted"/>
<comment type="caution">
    <text evidence="4">The sequence shown here is derived from an EMBL/GenBank/DDBJ whole genome shotgun (WGS) entry which is preliminary data.</text>
</comment>
<evidence type="ECO:0000313" key="4">
    <source>
        <dbReference type="EMBL" id="MFM1730025.1"/>
    </source>
</evidence>
<keyword evidence="2" id="KW-0812">Transmembrane</keyword>
<keyword evidence="2" id="KW-1133">Transmembrane helix</keyword>
<organism evidence="4 5">
    <name type="scientific">Prescottella soli</name>
    <dbReference type="NCBI Taxonomy" id="1543852"/>
    <lineage>
        <taxon>Bacteria</taxon>
        <taxon>Bacillati</taxon>
        <taxon>Actinomycetota</taxon>
        <taxon>Actinomycetes</taxon>
        <taxon>Mycobacteriales</taxon>
        <taxon>Nocardiaceae</taxon>
        <taxon>Prescottella</taxon>
    </lineage>
</organism>
<dbReference type="Pfam" id="PF08044">
    <property type="entry name" value="DUF1707"/>
    <property type="match status" value="1"/>
</dbReference>
<feature type="region of interest" description="Disordered" evidence="1">
    <location>
        <begin position="265"/>
        <end position="289"/>
    </location>
</feature>
<gene>
    <name evidence="4" type="ORF">ABEU19_003546</name>
</gene>
<dbReference type="Proteomes" id="UP001629744">
    <property type="component" value="Unassembled WGS sequence"/>
</dbReference>
<sequence>MPEQVSSRTRARDIDRAQTCGLLDAGYGEGQLDPTEYESRTAAAMKAKTLGELDGLVSDLQIPAHLVETALRSATASRRPRRGPVIAAAVAAVAVVIGAVFFVARGDDEAAQTADAAEGVAAADEPAPLPAPIPGEPDAIVIDPIDTTTVEGIRTFIDRYRVKFKDTVVDRAIFYPDRVDVTRAVDGAPHLNQRYIFMNGFKPSMTPSPRGGNPQSIDLAAIDLDRLAANLATAPDRVQLSTGRISDVDVRGTGGEVEVVIGVDSPDKRSGSVHTTLGGDEVDVRTADT</sequence>
<name>A0ABW9FWM9_9NOCA</name>
<evidence type="ECO:0000256" key="1">
    <source>
        <dbReference type="SAM" id="MobiDB-lite"/>
    </source>
</evidence>
<dbReference type="EMBL" id="JBDLNU010000004">
    <property type="protein sequence ID" value="MFM1730025.1"/>
    <property type="molecule type" value="Genomic_DNA"/>
</dbReference>
<feature type="region of interest" description="Disordered" evidence="1">
    <location>
        <begin position="115"/>
        <end position="138"/>
    </location>
</feature>
<evidence type="ECO:0000259" key="3">
    <source>
        <dbReference type="Pfam" id="PF08044"/>
    </source>
</evidence>
<evidence type="ECO:0000256" key="2">
    <source>
        <dbReference type="SAM" id="Phobius"/>
    </source>
</evidence>
<feature type="domain" description="DUF1707" evidence="3">
    <location>
        <begin position="9"/>
        <end position="61"/>
    </location>
</feature>
<keyword evidence="5" id="KW-1185">Reference proteome</keyword>
<dbReference type="PANTHER" id="PTHR40763">
    <property type="entry name" value="MEMBRANE PROTEIN-RELATED"/>
    <property type="match status" value="1"/>
</dbReference>
<feature type="compositionally biased region" description="Low complexity" evidence="1">
    <location>
        <begin position="115"/>
        <end position="126"/>
    </location>
</feature>
<accession>A0ABW9FWM9</accession>
<dbReference type="InterPro" id="IPR012551">
    <property type="entry name" value="DUF1707_SHOCT-like"/>
</dbReference>
<reference evidence="4 5" key="1">
    <citation type="submission" date="2023-11" db="EMBL/GenBank/DDBJ databases">
        <authorList>
            <person name="Val-Calvo J."/>
            <person name="Scortti M."/>
            <person name="Vazquez-Boland J."/>
        </authorList>
    </citation>
    <scope>NUCLEOTIDE SEQUENCE [LARGE SCALE GENOMIC DNA]</scope>
    <source>
        <strain evidence="4 5">DSM 46662</strain>
    </source>
</reference>
<evidence type="ECO:0000313" key="5">
    <source>
        <dbReference type="Proteomes" id="UP001629744"/>
    </source>
</evidence>
<protein>
    <submittedName>
        <fullName evidence="4">DUF1707 domain-containing protein</fullName>
    </submittedName>
</protein>
<dbReference type="PANTHER" id="PTHR40763:SF4">
    <property type="entry name" value="DUF1707 DOMAIN-CONTAINING PROTEIN"/>
    <property type="match status" value="1"/>
</dbReference>